<evidence type="ECO:0000313" key="3">
    <source>
        <dbReference type="EMBL" id="MET3528722.1"/>
    </source>
</evidence>
<accession>A0ABV2EPY3</accession>
<protein>
    <submittedName>
        <fullName evidence="3">Nucleotide-binding universal stress UspA family protein</fullName>
    </submittedName>
</protein>
<comment type="caution">
    <text evidence="3">The sequence shown here is derived from an EMBL/GenBank/DDBJ whole genome shotgun (WGS) entry which is preliminary data.</text>
</comment>
<comment type="similarity">
    <text evidence="1">Belongs to the universal stress protein A family.</text>
</comment>
<evidence type="ECO:0000259" key="2">
    <source>
        <dbReference type="Pfam" id="PF00582"/>
    </source>
</evidence>
<keyword evidence="4" id="KW-1185">Reference proteome</keyword>
<sequence>MYPDLLLATLTYPDATPDRAIRNGVALASGLGGALRLLALEVDIPEVKSSIGQALFRFERLAAQEERRSALIARRAVQCAEVAAEEAGVVLQSITITAAPHLEGDVIAGLARTHDLCLMPIGPSVLADRGLAEAVLFDSGRPVLVYPNAPELTSGAGFGTVVLAWDGSSRAARAIAEAMPIVKQASNVRIYVALGEKPSARAGIAGDLVRHLQAHGVRAAVDEHSVDRPIGEALCAYVRSVQADMLVMGGFARPRLQELVLGGATNAILESPPCPVFLSH</sequence>
<dbReference type="Proteomes" id="UP001549110">
    <property type="component" value="Unassembled WGS sequence"/>
</dbReference>
<dbReference type="Pfam" id="PF00582">
    <property type="entry name" value="Usp"/>
    <property type="match status" value="1"/>
</dbReference>
<name>A0ABV2EPY3_9CAUL</name>
<dbReference type="SUPFAM" id="SSF52402">
    <property type="entry name" value="Adenine nucleotide alpha hydrolases-like"/>
    <property type="match status" value="1"/>
</dbReference>
<dbReference type="Gene3D" id="3.40.50.12370">
    <property type="match status" value="1"/>
</dbReference>
<dbReference type="EMBL" id="JBEPLU010000005">
    <property type="protein sequence ID" value="MET3528722.1"/>
    <property type="molecule type" value="Genomic_DNA"/>
</dbReference>
<dbReference type="RefSeq" id="WP_354298578.1">
    <property type="nucleotide sequence ID" value="NZ_JBEPLU010000005.1"/>
</dbReference>
<proteinExistence type="inferred from homology"/>
<dbReference type="CDD" id="cd00293">
    <property type="entry name" value="USP-like"/>
    <property type="match status" value="1"/>
</dbReference>
<evidence type="ECO:0000313" key="4">
    <source>
        <dbReference type="Proteomes" id="UP001549110"/>
    </source>
</evidence>
<organism evidence="3 4">
    <name type="scientific">Phenylobacterium koreense</name>
    <dbReference type="NCBI Taxonomy" id="266125"/>
    <lineage>
        <taxon>Bacteria</taxon>
        <taxon>Pseudomonadati</taxon>
        <taxon>Pseudomonadota</taxon>
        <taxon>Alphaproteobacteria</taxon>
        <taxon>Caulobacterales</taxon>
        <taxon>Caulobacteraceae</taxon>
        <taxon>Phenylobacterium</taxon>
    </lineage>
</organism>
<dbReference type="PRINTS" id="PR01438">
    <property type="entry name" value="UNVRSLSTRESS"/>
</dbReference>
<feature type="domain" description="UspA" evidence="2">
    <location>
        <begin position="159"/>
        <end position="278"/>
    </location>
</feature>
<evidence type="ECO:0000256" key="1">
    <source>
        <dbReference type="ARBA" id="ARBA00008791"/>
    </source>
</evidence>
<dbReference type="InterPro" id="IPR006015">
    <property type="entry name" value="Universal_stress_UspA"/>
</dbReference>
<reference evidence="3 4" key="1">
    <citation type="submission" date="2024-06" db="EMBL/GenBank/DDBJ databases">
        <title>Genomic Encyclopedia of Type Strains, Phase IV (KMG-IV): sequencing the most valuable type-strain genomes for metagenomic binning, comparative biology and taxonomic classification.</title>
        <authorList>
            <person name="Goeker M."/>
        </authorList>
    </citation>
    <scope>NUCLEOTIDE SEQUENCE [LARGE SCALE GENOMIC DNA]</scope>
    <source>
        <strain evidence="3 4">DSM 17809</strain>
    </source>
</reference>
<dbReference type="InterPro" id="IPR006016">
    <property type="entry name" value="UspA"/>
</dbReference>
<gene>
    <name evidence="3" type="ORF">ABID41_003864</name>
</gene>